<dbReference type="InterPro" id="IPR013783">
    <property type="entry name" value="Ig-like_fold"/>
</dbReference>
<evidence type="ECO:0000259" key="7">
    <source>
        <dbReference type="SMART" id="SM00642"/>
    </source>
</evidence>
<gene>
    <name evidence="6" type="primary">glgE</name>
    <name evidence="8" type="ORF">FHU29_003324</name>
</gene>
<dbReference type="CDD" id="cd11344">
    <property type="entry name" value="AmyAc_GlgE_like"/>
    <property type="match status" value="1"/>
</dbReference>
<evidence type="ECO:0000256" key="1">
    <source>
        <dbReference type="ARBA" id="ARBA00011738"/>
    </source>
</evidence>
<dbReference type="SMART" id="SM00642">
    <property type="entry name" value="Aamy"/>
    <property type="match status" value="1"/>
</dbReference>
<comment type="subunit">
    <text evidence="1 6">Homodimer.</text>
</comment>
<dbReference type="AlphaFoldDB" id="A0A839RPX3"/>
<sequence length="670" mass="75298">MTYGRLGIDGVRPVVDCGRFPAKAVVGEHIPIEARVWREGHDAVAATVVWQGPNDTSARLTRMTAEPDNPDDCIAAITPDSEGIWTFRVDAWSDPWTTWRHAVEVKAAAGQGAEELANDLETGARLLDRMVELSRSDGDRRILSAAAGDLRNTELPVVKRIAEALSYPVQKIVEEAPLRDLVTEGQAHHLHVDRAEALFGSWYELFPRSTGGSDANGRPVHGTFRTAMAQLDRVAGMGFDVVYLPPIHPIGRINRKGRNNTLNPGPEDVGSPWAIGAAEGGHDAIHPELGTMEDFEAFVARTRELGMEVALDFALQCAPDHPWVAAHPEWFTTQPDGTIAYAENPPKKYQDIYPVNFDNAPETLYEEILRVVLYWVSHGVKIFRVDNPHTKPPNFWEWLIGEVKREHHDVLFLSEAFTRPARLYGLARLGFTQSYTYFTWRTSKHDLIEFGNELVAHADECRPNLFVNTPDILHASLQYGGRAMFALRAALAATIAPTWGVYSGYELYEHEAVREGSEEYLNSEKYELRPRDFVTPLHTGDSLEPWLLRLNSIRRRHPSLQQLRTLRFHHTDNDALIAYSKQDPETGDTVVVIVNLDPFGTQYGTLYLDLPALGFPADARLSAHDEVSGQTWDWGSHNTIILTPERSVCHIVRIDWPRPQRMVYPARKDG</sequence>
<feature type="site" description="Transition state stabilizer" evidence="6">
    <location>
        <position position="471"/>
    </location>
</feature>
<accession>A0A839RPX3</accession>
<feature type="binding site" evidence="6">
    <location>
        <position position="387"/>
    </location>
    <ligand>
        <name>alpha-maltose 1-phosphate</name>
        <dbReference type="ChEBI" id="CHEBI:63576"/>
    </ligand>
</feature>
<reference evidence="8 9" key="1">
    <citation type="submission" date="2020-08" db="EMBL/GenBank/DDBJ databases">
        <title>Sequencing the genomes of 1000 actinobacteria strains.</title>
        <authorList>
            <person name="Klenk H.-P."/>
        </authorList>
    </citation>
    <scope>NUCLEOTIDE SEQUENCE [LARGE SCALE GENOMIC DNA]</scope>
    <source>
        <strain evidence="8 9">DSM 45258</strain>
    </source>
</reference>
<feature type="binding site" evidence="6">
    <location>
        <position position="316"/>
    </location>
    <ligand>
        <name>alpha-maltose 1-phosphate</name>
        <dbReference type="ChEBI" id="CHEBI:63576"/>
    </ligand>
</feature>
<dbReference type="Pfam" id="PF21702">
    <property type="entry name" value="GLGE_C"/>
    <property type="match status" value="1"/>
</dbReference>
<feature type="active site" description="Proton donor" evidence="6">
    <location>
        <position position="415"/>
    </location>
</feature>
<keyword evidence="9" id="KW-1185">Reference proteome</keyword>
<evidence type="ECO:0000256" key="3">
    <source>
        <dbReference type="ARBA" id="ARBA00022679"/>
    </source>
</evidence>
<keyword evidence="4 6" id="KW-0119">Carbohydrate metabolism</keyword>
<dbReference type="Proteomes" id="UP000567922">
    <property type="component" value="Unassembled WGS sequence"/>
</dbReference>
<evidence type="ECO:0000313" key="9">
    <source>
        <dbReference type="Proteomes" id="UP000567922"/>
    </source>
</evidence>
<keyword evidence="3 6" id="KW-0808">Transferase</keyword>
<dbReference type="InterPro" id="IPR021828">
    <property type="entry name" value="GlgE_dom_N/S"/>
</dbReference>
<feature type="binding site" evidence="6">
    <location>
        <begin position="525"/>
        <end position="526"/>
    </location>
    <ligand>
        <name>alpha-maltose 1-phosphate</name>
        <dbReference type="ChEBI" id="CHEBI:63576"/>
    </ligand>
</feature>
<comment type="function">
    <text evidence="6">Maltosyltransferase that uses maltose 1-phosphate (M1P) as the sugar donor to elongate linear or branched alpha-(1-&gt;4)-glucans. Is involved in a branched alpha-glucan biosynthetic pathway from trehalose, together with TreS, Mak and GlgB.</text>
</comment>
<dbReference type="InterPro" id="IPR013780">
    <property type="entry name" value="Glyco_hydro_b"/>
</dbReference>
<dbReference type="Pfam" id="PF11896">
    <property type="entry name" value="GlgE_dom_N_S"/>
    <property type="match status" value="1"/>
</dbReference>
<evidence type="ECO:0000256" key="4">
    <source>
        <dbReference type="ARBA" id="ARBA00023277"/>
    </source>
</evidence>
<evidence type="ECO:0000256" key="6">
    <source>
        <dbReference type="HAMAP-Rule" id="MF_02124"/>
    </source>
</evidence>
<dbReference type="EC" id="2.4.99.16" evidence="6"/>
<dbReference type="Gene3D" id="2.60.40.10">
    <property type="entry name" value="Immunoglobulins"/>
    <property type="match status" value="1"/>
</dbReference>
<feature type="binding site" evidence="6">
    <location>
        <position position="256"/>
    </location>
    <ligand>
        <name>alpha-maltose 1-phosphate</name>
        <dbReference type="ChEBI" id="CHEBI:63576"/>
    </ligand>
</feature>
<dbReference type="RefSeq" id="WP_064439173.1">
    <property type="nucleotide sequence ID" value="NZ_BDDI01000004.1"/>
</dbReference>
<dbReference type="GO" id="GO:0004553">
    <property type="term" value="F:hydrolase activity, hydrolyzing O-glycosyl compounds"/>
    <property type="evidence" value="ECO:0007669"/>
    <property type="project" value="InterPro"/>
</dbReference>
<feature type="binding site" evidence="6">
    <location>
        <position position="351"/>
    </location>
    <ligand>
        <name>alpha-maltose 1-phosphate</name>
        <dbReference type="ChEBI" id="CHEBI:63576"/>
    </ligand>
</feature>
<evidence type="ECO:0000313" key="8">
    <source>
        <dbReference type="EMBL" id="MBB3038855.1"/>
    </source>
</evidence>
<keyword evidence="2 6" id="KW-0328">Glycosyltransferase</keyword>
<dbReference type="Gene3D" id="1.20.58.80">
    <property type="entry name" value="Phosphotransferase system, lactose/cellobiose-type IIA subunit"/>
    <property type="match status" value="1"/>
</dbReference>
<name>A0A839RPX3_9ACTN</name>
<dbReference type="SUPFAM" id="SSF51445">
    <property type="entry name" value="(Trans)glycosidases"/>
    <property type="match status" value="1"/>
</dbReference>
<dbReference type="PANTHER" id="PTHR47786">
    <property type="entry name" value="ALPHA-1,4-GLUCAN:MALTOSE-1-PHOSPHATE MALTOSYLTRANSFERASE"/>
    <property type="match status" value="1"/>
</dbReference>
<dbReference type="InterPro" id="IPR049171">
    <property type="entry name" value="GLGE_C"/>
</dbReference>
<evidence type="ECO:0000256" key="2">
    <source>
        <dbReference type="ARBA" id="ARBA00022676"/>
    </source>
</evidence>
<dbReference type="OrthoDB" id="9805159at2"/>
<feature type="domain" description="Glycosyl hydrolase family 13 catalytic" evidence="7">
    <location>
        <begin position="200"/>
        <end position="535"/>
    </location>
</feature>
<organism evidence="8 9">
    <name type="scientific">Hoyosella altamirensis</name>
    <dbReference type="NCBI Taxonomy" id="616997"/>
    <lineage>
        <taxon>Bacteria</taxon>
        <taxon>Bacillati</taxon>
        <taxon>Actinomycetota</taxon>
        <taxon>Actinomycetes</taxon>
        <taxon>Mycobacteriales</taxon>
        <taxon>Hoyosellaceae</taxon>
        <taxon>Hoyosella</taxon>
    </lineage>
</organism>
<proteinExistence type="inferred from homology"/>
<feature type="active site" description="Nucleophile" evidence="6">
    <location>
        <position position="386"/>
    </location>
</feature>
<dbReference type="GO" id="GO:0016758">
    <property type="term" value="F:hexosyltransferase activity"/>
    <property type="evidence" value="ECO:0007669"/>
    <property type="project" value="UniProtKB-UniRule"/>
</dbReference>
<dbReference type="InterPro" id="IPR017853">
    <property type="entry name" value="GH"/>
</dbReference>
<protein>
    <recommendedName>
        <fullName evidence="6">Alpha-1,4-glucan:maltose-1-phosphate maltosyltransferase</fullName>
        <shortName evidence="6">GMPMT</shortName>
        <ecNumber evidence="6">2.4.99.16</ecNumber>
    </recommendedName>
    <alternativeName>
        <fullName evidence="6">(1-&gt;4)-alpha-D-glucan:maltose-1-phosphate alpha-D-maltosyltransferase</fullName>
    </alternativeName>
</protein>
<dbReference type="Gene3D" id="2.60.40.1180">
    <property type="entry name" value="Golgi alpha-mannosidase II"/>
    <property type="match status" value="1"/>
</dbReference>
<dbReference type="EMBL" id="JACHWS010000003">
    <property type="protein sequence ID" value="MBB3038855.1"/>
    <property type="molecule type" value="Genomic_DNA"/>
</dbReference>
<dbReference type="Gene3D" id="3.20.20.80">
    <property type="entry name" value="Glycosidases"/>
    <property type="match status" value="1"/>
</dbReference>
<dbReference type="InterPro" id="IPR026585">
    <property type="entry name" value="GlgE"/>
</dbReference>
<dbReference type="GO" id="GO:0030979">
    <property type="term" value="P:alpha-glucan biosynthetic process"/>
    <property type="evidence" value="ECO:0007669"/>
    <property type="project" value="UniProtKB-UniRule"/>
</dbReference>
<comment type="caution">
    <text evidence="8">The sequence shown here is derived from an EMBL/GenBank/DDBJ whole genome shotgun (WGS) entry which is preliminary data.</text>
</comment>
<dbReference type="InterPro" id="IPR006047">
    <property type="entry name" value="GH13_cat_dom"/>
</dbReference>
<dbReference type="HAMAP" id="MF_02124">
    <property type="entry name" value="GlgE"/>
    <property type="match status" value="1"/>
</dbReference>
<evidence type="ECO:0000256" key="5">
    <source>
        <dbReference type="ARBA" id="ARBA00048735"/>
    </source>
</evidence>
<comment type="similarity">
    <text evidence="6">Belongs to the glycosyl hydrolase 13 family. GlgE subfamily.</text>
</comment>
<dbReference type="PANTHER" id="PTHR47786:SF2">
    <property type="entry name" value="GLYCOSYL HYDROLASE FAMILY 13 CATALYTIC DOMAIN-CONTAINING PROTEIN"/>
    <property type="match status" value="1"/>
</dbReference>
<comment type="catalytic activity">
    <reaction evidence="5 6">
        <text>alpha-maltose 1-phosphate + [(1-&gt;4)-alpha-D-glucosyl](n) = [(1-&gt;4)-alpha-D-glucosyl](n+2) + phosphate</text>
        <dbReference type="Rhea" id="RHEA:42692"/>
        <dbReference type="Rhea" id="RHEA-COMP:9584"/>
        <dbReference type="Rhea" id="RHEA-COMP:10183"/>
        <dbReference type="ChEBI" id="CHEBI:15444"/>
        <dbReference type="ChEBI" id="CHEBI:43474"/>
        <dbReference type="ChEBI" id="CHEBI:63576"/>
        <dbReference type="EC" id="2.4.99.16"/>
    </reaction>
</comment>